<evidence type="ECO:0000256" key="10">
    <source>
        <dbReference type="ARBA" id="ARBA00029985"/>
    </source>
</evidence>
<evidence type="ECO:0000256" key="1">
    <source>
        <dbReference type="ARBA" id="ARBA00004123"/>
    </source>
</evidence>
<dbReference type="Pfam" id="PF01096">
    <property type="entry name" value="Zn_ribbon_TFIIS"/>
    <property type="match status" value="1"/>
</dbReference>
<dbReference type="FunCoup" id="F9WXX8">
    <property type="interactions" value="468"/>
</dbReference>
<comment type="similarity">
    <text evidence="2">Belongs to the archaeal RpoM/eukaryotic RPA12/RPB9/RPC11 RNA polymerase family.</text>
</comment>
<dbReference type="OMA" id="MEFCDEC"/>
<dbReference type="InParanoid" id="F9WXX8"/>
<accession>F9WXX8</accession>
<dbReference type="KEGG" id="ztr:MYCGRDRAFT_33562"/>
<dbReference type="STRING" id="336722.F9WXX8"/>
<dbReference type="RefSeq" id="XP_003857412.1">
    <property type="nucleotide sequence ID" value="XM_003857364.1"/>
</dbReference>
<organism evidence="14 15">
    <name type="scientific">Zymoseptoria tritici (strain CBS 115943 / IPO323)</name>
    <name type="common">Speckled leaf blotch fungus</name>
    <name type="synonym">Septoria tritici</name>
    <dbReference type="NCBI Taxonomy" id="336722"/>
    <lineage>
        <taxon>Eukaryota</taxon>
        <taxon>Fungi</taxon>
        <taxon>Dikarya</taxon>
        <taxon>Ascomycota</taxon>
        <taxon>Pezizomycotina</taxon>
        <taxon>Dothideomycetes</taxon>
        <taxon>Dothideomycetidae</taxon>
        <taxon>Mycosphaerellales</taxon>
        <taxon>Mycosphaerellaceae</taxon>
        <taxon>Zymoseptoria</taxon>
    </lineage>
</organism>
<evidence type="ECO:0000256" key="3">
    <source>
        <dbReference type="ARBA" id="ARBA00020093"/>
    </source>
</evidence>
<feature type="domain" description="TFIIS-type" evidence="13">
    <location>
        <begin position="99"/>
        <end position="141"/>
    </location>
</feature>
<evidence type="ECO:0000256" key="5">
    <source>
        <dbReference type="ARBA" id="ARBA00022723"/>
    </source>
</evidence>
<proteinExistence type="inferred from homology"/>
<evidence type="ECO:0000313" key="14">
    <source>
        <dbReference type="EMBL" id="EGP92388.1"/>
    </source>
</evidence>
<dbReference type="SMART" id="SM00440">
    <property type="entry name" value="ZnF_C2C2"/>
    <property type="match status" value="1"/>
</dbReference>
<dbReference type="PANTHER" id="PTHR11239:SF12">
    <property type="entry name" value="DNA-DIRECTED RNA POLYMERASE III SUBUNIT RPC10"/>
    <property type="match status" value="1"/>
</dbReference>
<dbReference type="InterPro" id="IPR034014">
    <property type="entry name" value="Zn_ribbon_RPC11_C"/>
</dbReference>
<evidence type="ECO:0000256" key="9">
    <source>
        <dbReference type="ARBA" id="ARBA00023242"/>
    </source>
</evidence>
<keyword evidence="4" id="KW-0240">DNA-directed RNA polymerase</keyword>
<dbReference type="InterPro" id="IPR001222">
    <property type="entry name" value="Znf_TFIIS"/>
</dbReference>
<keyword evidence="5" id="KW-0479">Metal-binding</keyword>
<dbReference type="GO" id="GO:0006386">
    <property type="term" value="P:termination of RNA polymerase III transcription"/>
    <property type="evidence" value="ECO:0007669"/>
    <property type="project" value="UniProtKB-ARBA"/>
</dbReference>
<evidence type="ECO:0000259" key="13">
    <source>
        <dbReference type="PROSITE" id="PS51133"/>
    </source>
</evidence>
<dbReference type="PROSITE" id="PS51133">
    <property type="entry name" value="ZF_TFIIS_2"/>
    <property type="match status" value="1"/>
</dbReference>
<protein>
    <recommendedName>
        <fullName evidence="3">DNA-directed RNA polymerase III subunit RPC10</fullName>
    </recommendedName>
    <alternativeName>
        <fullName evidence="11">DNA-directed RNA polymerases III 12.5 kDa polypeptide</fullName>
    </alternativeName>
    <alternativeName>
        <fullName evidence="10">RNA polymerase III subunit C11</fullName>
    </alternativeName>
</protein>
<dbReference type="SUPFAM" id="SSF57783">
    <property type="entry name" value="Zinc beta-ribbon"/>
    <property type="match status" value="1"/>
</dbReference>
<keyword evidence="6 12" id="KW-0863">Zinc-finger</keyword>
<evidence type="ECO:0000256" key="6">
    <source>
        <dbReference type="ARBA" id="ARBA00022771"/>
    </source>
</evidence>
<keyword evidence="7" id="KW-0862">Zinc</keyword>
<dbReference type="Gene3D" id="2.20.25.10">
    <property type="match status" value="1"/>
</dbReference>
<evidence type="ECO:0000256" key="12">
    <source>
        <dbReference type="PROSITE-ProRule" id="PRU00472"/>
    </source>
</evidence>
<dbReference type="GO" id="GO:0005666">
    <property type="term" value="C:RNA polymerase III complex"/>
    <property type="evidence" value="ECO:0007669"/>
    <property type="project" value="UniProtKB-ARBA"/>
</dbReference>
<dbReference type="InterPro" id="IPR012164">
    <property type="entry name" value="Rpa12/Rpb9/Rpc10/TFS"/>
</dbReference>
<keyword evidence="8" id="KW-0804">Transcription</keyword>
<dbReference type="AlphaFoldDB" id="F9WXX8"/>
<keyword evidence="15" id="KW-1185">Reference proteome</keyword>
<dbReference type="OrthoDB" id="282152at2759"/>
<evidence type="ECO:0000256" key="8">
    <source>
        <dbReference type="ARBA" id="ARBA00023163"/>
    </source>
</evidence>
<keyword evidence="9" id="KW-0539">Nucleus</keyword>
<dbReference type="eggNOG" id="KOG2906">
    <property type="taxonomic scope" value="Eukaryota"/>
</dbReference>
<dbReference type="VEuPathDB" id="FungiDB:ZTRI_1.878"/>
<name>F9WXX8_ZYMTI</name>
<dbReference type="FunFam" id="2.20.25.10:FF:000005">
    <property type="entry name" value="DNA-directed RNA polymerase subunit"/>
    <property type="match status" value="1"/>
</dbReference>
<sequence length="143" mass="16389">MLLCPSPSLLHHQDPQTNLPFSCQKVCPSCSNSLIITTVPAAHCTPLDRADAGKNRFECRTCPYQMVLDRRYYERKSMTLKPVEDILGGAESWKNVDKTEAKCPTESCDSRMAYFRQVQIRSADEPSTSFYKCVKCTREWREN</sequence>
<evidence type="ECO:0000256" key="2">
    <source>
        <dbReference type="ARBA" id="ARBA00008925"/>
    </source>
</evidence>
<dbReference type="GeneID" id="13394645"/>
<dbReference type="GO" id="GO:0008270">
    <property type="term" value="F:zinc ion binding"/>
    <property type="evidence" value="ECO:0007669"/>
    <property type="project" value="UniProtKB-KW"/>
</dbReference>
<evidence type="ECO:0000313" key="15">
    <source>
        <dbReference type="Proteomes" id="UP000008062"/>
    </source>
</evidence>
<gene>
    <name evidence="14" type="ORF">MYCGRDRAFT_33562</name>
</gene>
<evidence type="ECO:0000256" key="11">
    <source>
        <dbReference type="ARBA" id="ARBA00078207"/>
    </source>
</evidence>
<dbReference type="PANTHER" id="PTHR11239">
    <property type="entry name" value="DNA-DIRECTED RNA POLYMERASE"/>
    <property type="match status" value="1"/>
</dbReference>
<reference evidence="14 15" key="1">
    <citation type="journal article" date="2011" name="PLoS Genet.">
        <title>Finished genome of the fungal wheat pathogen Mycosphaerella graminicola reveals dispensome structure, chromosome plasticity, and stealth pathogenesis.</title>
        <authorList>
            <person name="Goodwin S.B."/>
            <person name="Ben M'barek S."/>
            <person name="Dhillon B."/>
            <person name="Wittenberg A.H.J."/>
            <person name="Crane C.F."/>
            <person name="Hane J.K."/>
            <person name="Foster A.J."/>
            <person name="Van der Lee T.A.J."/>
            <person name="Grimwood J."/>
            <person name="Aerts A."/>
            <person name="Antoniw J."/>
            <person name="Bailey A."/>
            <person name="Bluhm B."/>
            <person name="Bowler J."/>
            <person name="Bristow J."/>
            <person name="van der Burgt A."/>
            <person name="Canto-Canche B."/>
            <person name="Churchill A.C.L."/>
            <person name="Conde-Ferraez L."/>
            <person name="Cools H.J."/>
            <person name="Coutinho P.M."/>
            <person name="Csukai M."/>
            <person name="Dehal P."/>
            <person name="De Wit P."/>
            <person name="Donzelli B."/>
            <person name="van de Geest H.C."/>
            <person name="van Ham R.C.H.J."/>
            <person name="Hammond-Kosack K.E."/>
            <person name="Henrissat B."/>
            <person name="Kilian A."/>
            <person name="Kobayashi A.K."/>
            <person name="Koopmann E."/>
            <person name="Kourmpetis Y."/>
            <person name="Kuzniar A."/>
            <person name="Lindquist E."/>
            <person name="Lombard V."/>
            <person name="Maliepaard C."/>
            <person name="Martins N."/>
            <person name="Mehrabi R."/>
            <person name="Nap J.P.H."/>
            <person name="Ponomarenko A."/>
            <person name="Rudd J.J."/>
            <person name="Salamov A."/>
            <person name="Schmutz J."/>
            <person name="Schouten H.J."/>
            <person name="Shapiro H."/>
            <person name="Stergiopoulos I."/>
            <person name="Torriani S.F.F."/>
            <person name="Tu H."/>
            <person name="de Vries R.P."/>
            <person name="Waalwijk C."/>
            <person name="Ware S.B."/>
            <person name="Wiebenga A."/>
            <person name="Zwiers L.-H."/>
            <person name="Oliver R.P."/>
            <person name="Grigoriev I.V."/>
            <person name="Kema G.H.J."/>
        </authorList>
    </citation>
    <scope>NUCLEOTIDE SEQUENCE [LARGE SCALE GENOMIC DNA]</scope>
    <source>
        <strain evidence="15">CBS 115943 / IPO323</strain>
    </source>
</reference>
<dbReference type="Proteomes" id="UP000008062">
    <property type="component" value="Chromosome 1"/>
</dbReference>
<dbReference type="CDD" id="cd10509">
    <property type="entry name" value="Zn-ribbon_RPC11"/>
    <property type="match status" value="1"/>
</dbReference>
<comment type="subcellular location">
    <subcellularLocation>
        <location evidence="1">Nucleus</location>
    </subcellularLocation>
</comment>
<evidence type="ECO:0000256" key="4">
    <source>
        <dbReference type="ARBA" id="ARBA00022478"/>
    </source>
</evidence>
<dbReference type="HOGENOM" id="CLU_093932_3_0_1"/>
<dbReference type="GO" id="GO:0003899">
    <property type="term" value="F:DNA-directed RNA polymerase activity"/>
    <property type="evidence" value="ECO:0007669"/>
    <property type="project" value="InterPro"/>
</dbReference>
<dbReference type="GO" id="GO:0003676">
    <property type="term" value="F:nucleic acid binding"/>
    <property type="evidence" value="ECO:0007669"/>
    <property type="project" value="InterPro"/>
</dbReference>
<evidence type="ECO:0000256" key="7">
    <source>
        <dbReference type="ARBA" id="ARBA00022833"/>
    </source>
</evidence>
<dbReference type="EMBL" id="CM001196">
    <property type="protein sequence ID" value="EGP92388.1"/>
    <property type="molecule type" value="Genomic_DNA"/>
</dbReference>